<accession>A0A5A7PK24</accession>
<evidence type="ECO:0000313" key="2">
    <source>
        <dbReference type="EMBL" id="GER33094.1"/>
    </source>
</evidence>
<feature type="compositionally biased region" description="Polar residues" evidence="1">
    <location>
        <begin position="33"/>
        <end position="48"/>
    </location>
</feature>
<dbReference type="EMBL" id="BKCP01004672">
    <property type="protein sequence ID" value="GER33094.1"/>
    <property type="molecule type" value="Genomic_DNA"/>
</dbReference>
<reference evidence="3" key="1">
    <citation type="journal article" date="2019" name="Curr. Biol.">
        <title>Genome Sequence of Striga asiatica Provides Insight into the Evolution of Plant Parasitism.</title>
        <authorList>
            <person name="Yoshida S."/>
            <person name="Kim S."/>
            <person name="Wafula E.K."/>
            <person name="Tanskanen J."/>
            <person name="Kim Y.M."/>
            <person name="Honaas L."/>
            <person name="Yang Z."/>
            <person name="Spallek T."/>
            <person name="Conn C.E."/>
            <person name="Ichihashi Y."/>
            <person name="Cheong K."/>
            <person name="Cui S."/>
            <person name="Der J.P."/>
            <person name="Gundlach H."/>
            <person name="Jiao Y."/>
            <person name="Hori C."/>
            <person name="Ishida J.K."/>
            <person name="Kasahara H."/>
            <person name="Kiba T."/>
            <person name="Kim M.S."/>
            <person name="Koo N."/>
            <person name="Laohavisit A."/>
            <person name="Lee Y.H."/>
            <person name="Lumba S."/>
            <person name="McCourt P."/>
            <person name="Mortimer J.C."/>
            <person name="Mutuku J.M."/>
            <person name="Nomura T."/>
            <person name="Sasaki-Sekimoto Y."/>
            <person name="Seto Y."/>
            <person name="Wang Y."/>
            <person name="Wakatake T."/>
            <person name="Sakakibara H."/>
            <person name="Demura T."/>
            <person name="Yamaguchi S."/>
            <person name="Yoneyama K."/>
            <person name="Manabe R.I."/>
            <person name="Nelson D.C."/>
            <person name="Schulman A.H."/>
            <person name="Timko M.P."/>
            <person name="dePamphilis C.W."/>
            <person name="Choi D."/>
            <person name="Shirasu K."/>
        </authorList>
    </citation>
    <scope>NUCLEOTIDE SEQUENCE [LARGE SCALE GENOMIC DNA]</scope>
    <source>
        <strain evidence="3">cv. UVA1</strain>
    </source>
</reference>
<sequence>MSFSFQTILADKCKDLDSGKGVELNCQGEDNGYTPSKGVTSPIDQNSGMKLVVDSGSSEDGKEAAINADTLPIEPTYHSALLSDPEDQFIKVAIQPDNNEVKGVAKRRIIVPRKNKHAFQTIPVDMHPKRFPLKGT</sequence>
<keyword evidence="3" id="KW-1185">Reference proteome</keyword>
<keyword evidence="2" id="KW-0808">Transferase</keyword>
<proteinExistence type="predicted"/>
<evidence type="ECO:0000256" key="1">
    <source>
        <dbReference type="SAM" id="MobiDB-lite"/>
    </source>
</evidence>
<name>A0A5A7PK24_STRAF</name>
<organism evidence="2 3">
    <name type="scientific">Striga asiatica</name>
    <name type="common">Asiatic witchweed</name>
    <name type="synonym">Buchnera asiatica</name>
    <dbReference type="NCBI Taxonomy" id="4170"/>
    <lineage>
        <taxon>Eukaryota</taxon>
        <taxon>Viridiplantae</taxon>
        <taxon>Streptophyta</taxon>
        <taxon>Embryophyta</taxon>
        <taxon>Tracheophyta</taxon>
        <taxon>Spermatophyta</taxon>
        <taxon>Magnoliopsida</taxon>
        <taxon>eudicotyledons</taxon>
        <taxon>Gunneridae</taxon>
        <taxon>Pentapetalae</taxon>
        <taxon>asterids</taxon>
        <taxon>lamiids</taxon>
        <taxon>Lamiales</taxon>
        <taxon>Orobanchaceae</taxon>
        <taxon>Buchnereae</taxon>
        <taxon>Striga</taxon>
    </lineage>
</organism>
<dbReference type="AlphaFoldDB" id="A0A5A7PK24"/>
<keyword evidence="2" id="KW-0418">Kinase</keyword>
<comment type="caution">
    <text evidence="2">The sequence shown here is derived from an EMBL/GenBank/DDBJ whole genome shotgun (WGS) entry which is preliminary data.</text>
</comment>
<protein>
    <submittedName>
        <fullName evidence="2">Anhydro-N-acetylmuramic acid kinase</fullName>
    </submittedName>
</protein>
<gene>
    <name evidence="2" type="ORF">STAS_09204</name>
</gene>
<dbReference type="GO" id="GO:0016301">
    <property type="term" value="F:kinase activity"/>
    <property type="evidence" value="ECO:0007669"/>
    <property type="project" value="UniProtKB-KW"/>
</dbReference>
<evidence type="ECO:0000313" key="3">
    <source>
        <dbReference type="Proteomes" id="UP000325081"/>
    </source>
</evidence>
<feature type="region of interest" description="Disordered" evidence="1">
    <location>
        <begin position="27"/>
        <end position="48"/>
    </location>
</feature>
<dbReference type="Proteomes" id="UP000325081">
    <property type="component" value="Unassembled WGS sequence"/>
</dbReference>